<reference evidence="6" key="1">
    <citation type="journal article" date="2008" name="Nat. Genet.">
        <title>The Pristionchus pacificus genome provides a unique perspective on nematode lifestyle and parasitism.</title>
        <authorList>
            <person name="Dieterich C."/>
            <person name="Clifton S.W."/>
            <person name="Schuster L.N."/>
            <person name="Chinwalla A."/>
            <person name="Delehaunty K."/>
            <person name="Dinkelacker I."/>
            <person name="Fulton L."/>
            <person name="Fulton R."/>
            <person name="Godfrey J."/>
            <person name="Minx P."/>
            <person name="Mitreva M."/>
            <person name="Roeseler W."/>
            <person name="Tian H."/>
            <person name="Witte H."/>
            <person name="Yang S.P."/>
            <person name="Wilson R.K."/>
            <person name="Sommer R.J."/>
        </authorList>
    </citation>
    <scope>NUCLEOTIDE SEQUENCE [LARGE SCALE GENOMIC DNA]</scope>
    <source>
        <strain evidence="6">PS312</strain>
    </source>
</reference>
<sequence>MSAEQCKLLDELSSSVAYQGIVAVKCILCFIGAVGISYQWNKQGSRFLVHENSQILFNFYYLNSFIVSFMFTIFYLFELFRLRHDCYVIQFKTVLFVKMFADCGLFGAHFIIIALSLERLYSSFFPAHFEKKSNKKLAFCEAIGIVAVSWMYITSPFSNNFTLFYDTRLVALIDERIPENMNNFEEVMTVINASSIFSFLLLFVDIYMNFYRKSSIIPSLSVSYQRSENRRVILTILPVEFTAFFLALIGVSTQIVQMNFIGMSSPLVNVLIMELTFHTMLNPLITAIIIEWRTSKNRPVVTNNIDGVYHFESLRYYWT</sequence>
<evidence type="ECO:0000256" key="2">
    <source>
        <dbReference type="ARBA" id="ARBA00022692"/>
    </source>
</evidence>
<keyword evidence="2" id="KW-0812">Transmembrane</keyword>
<evidence type="ECO:0000313" key="6">
    <source>
        <dbReference type="Proteomes" id="UP000005239"/>
    </source>
</evidence>
<dbReference type="AlphaFoldDB" id="A0A2A6CJS1"/>
<dbReference type="Gene3D" id="1.20.1070.10">
    <property type="entry name" value="Rhodopsin 7-helix transmembrane proteins"/>
    <property type="match status" value="1"/>
</dbReference>
<dbReference type="GO" id="GO:0016020">
    <property type="term" value="C:membrane"/>
    <property type="evidence" value="ECO:0007669"/>
    <property type="project" value="UniProtKB-SubCell"/>
</dbReference>
<dbReference type="InterPro" id="IPR019408">
    <property type="entry name" value="7TM_GPCR_serpentine_rcpt_Srab"/>
</dbReference>
<name>A0A2A6CJS1_PRIPA</name>
<accession>A0A8R1UUG6</accession>
<dbReference type="EnsemblMetazoa" id="PPA40851.1">
    <property type="protein sequence ID" value="PPA40851.1"/>
    <property type="gene ID" value="WBGene00279220"/>
</dbReference>
<reference evidence="5" key="2">
    <citation type="submission" date="2022-06" db="UniProtKB">
        <authorList>
            <consortium name="EnsemblMetazoa"/>
        </authorList>
    </citation>
    <scope>IDENTIFICATION</scope>
    <source>
        <strain evidence="5">PS312</strain>
    </source>
</reference>
<dbReference type="PANTHER" id="PTHR46561:SF11">
    <property type="entry name" value="SERPENTINE RECEPTOR CLASS ALPHA_BETA-14"/>
    <property type="match status" value="1"/>
</dbReference>
<keyword evidence="3" id="KW-1133">Transmembrane helix</keyword>
<dbReference type="PANTHER" id="PTHR46561">
    <property type="entry name" value="SERPENTINE RECEPTOR, CLASS AB (CLASS A-LIKE)-RELATED"/>
    <property type="match status" value="1"/>
</dbReference>
<evidence type="ECO:0000256" key="3">
    <source>
        <dbReference type="ARBA" id="ARBA00022989"/>
    </source>
</evidence>
<dbReference type="SUPFAM" id="SSF81321">
    <property type="entry name" value="Family A G protein-coupled receptor-like"/>
    <property type="match status" value="1"/>
</dbReference>
<evidence type="ECO:0000256" key="1">
    <source>
        <dbReference type="ARBA" id="ARBA00004141"/>
    </source>
</evidence>
<proteinExistence type="predicted"/>
<keyword evidence="4" id="KW-0472">Membrane</keyword>
<evidence type="ECO:0000313" key="5">
    <source>
        <dbReference type="EnsemblMetazoa" id="PPA40851.1"/>
    </source>
</evidence>
<accession>A0A2A6CJS1</accession>
<comment type="subcellular location">
    <subcellularLocation>
        <location evidence="1">Membrane</location>
        <topology evidence="1">Multi-pass membrane protein</topology>
    </subcellularLocation>
</comment>
<evidence type="ECO:0000256" key="4">
    <source>
        <dbReference type="ARBA" id="ARBA00023136"/>
    </source>
</evidence>
<gene>
    <name evidence="5" type="primary">WBGene00279220</name>
</gene>
<keyword evidence="6" id="KW-1185">Reference proteome</keyword>
<dbReference type="Proteomes" id="UP000005239">
    <property type="component" value="Unassembled WGS sequence"/>
</dbReference>
<organism evidence="5 6">
    <name type="scientific">Pristionchus pacificus</name>
    <name type="common">Parasitic nematode worm</name>
    <dbReference type="NCBI Taxonomy" id="54126"/>
    <lineage>
        <taxon>Eukaryota</taxon>
        <taxon>Metazoa</taxon>
        <taxon>Ecdysozoa</taxon>
        <taxon>Nematoda</taxon>
        <taxon>Chromadorea</taxon>
        <taxon>Rhabditida</taxon>
        <taxon>Rhabditina</taxon>
        <taxon>Diplogasteromorpha</taxon>
        <taxon>Diplogasteroidea</taxon>
        <taxon>Neodiplogasteridae</taxon>
        <taxon>Pristionchus</taxon>
    </lineage>
</organism>
<dbReference type="Pfam" id="PF10292">
    <property type="entry name" value="7TM_GPCR_Srab"/>
    <property type="match status" value="1"/>
</dbReference>
<protein>
    <submittedName>
        <fullName evidence="5">G protein-coupled receptor</fullName>
    </submittedName>
</protein>
<dbReference type="InterPro" id="IPR053286">
    <property type="entry name" value="Nematode_rcpt-like_srab"/>
</dbReference>